<dbReference type="InterPro" id="IPR036909">
    <property type="entry name" value="Cyt_c-like_dom_sf"/>
</dbReference>
<feature type="region of interest" description="Disordered" evidence="7">
    <location>
        <begin position="22"/>
        <end position="49"/>
    </location>
</feature>
<keyword evidence="4" id="KW-0249">Electron transport</keyword>
<dbReference type="PROSITE" id="PS51007">
    <property type="entry name" value="CYTC"/>
    <property type="match status" value="1"/>
</dbReference>
<evidence type="ECO:0000259" key="9">
    <source>
        <dbReference type="PROSITE" id="PS51007"/>
    </source>
</evidence>
<dbReference type="InterPro" id="IPR002324">
    <property type="entry name" value="Cyt_c_ID"/>
</dbReference>
<evidence type="ECO:0000313" key="11">
    <source>
        <dbReference type="Proteomes" id="UP001236663"/>
    </source>
</evidence>
<evidence type="ECO:0000256" key="4">
    <source>
        <dbReference type="ARBA" id="ARBA00022982"/>
    </source>
</evidence>
<dbReference type="EMBL" id="JAUFQS010000006">
    <property type="protein sequence ID" value="MDN3687546.1"/>
    <property type="molecule type" value="Genomic_DNA"/>
</dbReference>
<evidence type="ECO:0000256" key="1">
    <source>
        <dbReference type="ARBA" id="ARBA00022448"/>
    </source>
</evidence>
<evidence type="ECO:0000313" key="10">
    <source>
        <dbReference type="EMBL" id="MDN3687546.1"/>
    </source>
</evidence>
<keyword evidence="3 6" id="KW-0479">Metal-binding</keyword>
<evidence type="ECO:0000256" key="2">
    <source>
        <dbReference type="ARBA" id="ARBA00022617"/>
    </source>
</evidence>
<keyword evidence="8" id="KW-0732">Signal</keyword>
<evidence type="ECO:0000256" key="7">
    <source>
        <dbReference type="SAM" id="MobiDB-lite"/>
    </source>
</evidence>
<dbReference type="Proteomes" id="UP001236663">
    <property type="component" value="Unassembled WGS sequence"/>
</dbReference>
<dbReference type="Gene3D" id="1.10.760.10">
    <property type="entry name" value="Cytochrome c-like domain"/>
    <property type="match status" value="1"/>
</dbReference>
<sequence>MNLNLKLSLALIAGSMMAVSCGGSGSSSSESTSSTTPPPAPEPAQEISLEEKYKDDPVFIRGVELMKQNDCPSCHMIERKIVGPSYADVAAKYESTDENVEMLAGRVIAGNVGVWGEIPMPAHPALAKEDAEDMVRYVLLLKK</sequence>
<keyword evidence="1" id="KW-0813">Transport</keyword>
<gene>
    <name evidence="10" type="ORF">QWZ15_06885</name>
</gene>
<evidence type="ECO:0000256" key="8">
    <source>
        <dbReference type="SAM" id="SignalP"/>
    </source>
</evidence>
<name>A0ABT8C5F2_9BACT</name>
<dbReference type="PROSITE" id="PS51257">
    <property type="entry name" value="PROKAR_LIPOPROTEIN"/>
    <property type="match status" value="1"/>
</dbReference>
<feature type="signal peptide" evidence="8">
    <location>
        <begin position="1"/>
        <end position="18"/>
    </location>
</feature>
<protein>
    <submittedName>
        <fullName evidence="10">C-type cytochrome</fullName>
    </submittedName>
</protein>
<evidence type="ECO:0000256" key="3">
    <source>
        <dbReference type="ARBA" id="ARBA00022723"/>
    </source>
</evidence>
<feature type="chain" id="PRO_5045054958" evidence="8">
    <location>
        <begin position="19"/>
        <end position="143"/>
    </location>
</feature>
<feature type="domain" description="Cytochrome c" evidence="9">
    <location>
        <begin position="57"/>
        <end position="142"/>
    </location>
</feature>
<dbReference type="SUPFAM" id="SSF46626">
    <property type="entry name" value="Cytochrome c"/>
    <property type="match status" value="1"/>
</dbReference>
<accession>A0ABT8C5F2</accession>
<feature type="compositionally biased region" description="Low complexity" evidence="7">
    <location>
        <begin position="26"/>
        <end position="35"/>
    </location>
</feature>
<evidence type="ECO:0000256" key="5">
    <source>
        <dbReference type="ARBA" id="ARBA00023004"/>
    </source>
</evidence>
<keyword evidence="11" id="KW-1185">Reference proteome</keyword>
<organism evidence="10 11">
    <name type="scientific">Cyclobacterium jeungdonense</name>
    <dbReference type="NCBI Taxonomy" id="708087"/>
    <lineage>
        <taxon>Bacteria</taxon>
        <taxon>Pseudomonadati</taxon>
        <taxon>Bacteroidota</taxon>
        <taxon>Cytophagia</taxon>
        <taxon>Cytophagales</taxon>
        <taxon>Cyclobacteriaceae</taxon>
        <taxon>Cyclobacterium</taxon>
    </lineage>
</organism>
<evidence type="ECO:0000256" key="6">
    <source>
        <dbReference type="PROSITE-ProRule" id="PRU00433"/>
    </source>
</evidence>
<dbReference type="Pfam" id="PF00034">
    <property type="entry name" value="Cytochrom_C"/>
    <property type="match status" value="1"/>
</dbReference>
<dbReference type="PRINTS" id="PR00606">
    <property type="entry name" value="CYTCHROMECID"/>
</dbReference>
<dbReference type="RefSeq" id="WP_163385181.1">
    <property type="nucleotide sequence ID" value="NZ_JAUFQS010000006.1"/>
</dbReference>
<keyword evidence="2 6" id="KW-0349">Heme</keyword>
<proteinExistence type="predicted"/>
<dbReference type="InterPro" id="IPR009056">
    <property type="entry name" value="Cyt_c-like_dom"/>
</dbReference>
<reference evidence="11" key="1">
    <citation type="journal article" date="2019" name="Int. J. Syst. Evol. Microbiol.">
        <title>The Global Catalogue of Microorganisms (GCM) 10K type strain sequencing project: providing services to taxonomists for standard genome sequencing and annotation.</title>
        <authorList>
            <consortium name="The Broad Institute Genomics Platform"/>
            <consortium name="The Broad Institute Genome Sequencing Center for Infectious Disease"/>
            <person name="Wu L."/>
            <person name="Ma J."/>
        </authorList>
    </citation>
    <scope>NUCLEOTIDE SEQUENCE [LARGE SCALE GENOMIC DNA]</scope>
    <source>
        <strain evidence="11">CECT 7706</strain>
    </source>
</reference>
<keyword evidence="5 6" id="KW-0408">Iron</keyword>
<comment type="caution">
    <text evidence="10">The sequence shown here is derived from an EMBL/GenBank/DDBJ whole genome shotgun (WGS) entry which is preliminary data.</text>
</comment>